<gene>
    <name evidence="5" type="ORF">AVDCRST_MAG77-1831</name>
</gene>
<keyword evidence="2" id="KW-0238">DNA-binding</keyword>
<name>A0A6J4IAD2_9CHLR</name>
<dbReference type="InterPro" id="IPR047930">
    <property type="entry name" value="Transpos_IS6"/>
</dbReference>
<dbReference type="InterPro" id="IPR032874">
    <property type="entry name" value="DDE_dom"/>
</dbReference>
<feature type="domain" description="DDE" evidence="4">
    <location>
        <begin position="109"/>
        <end position="236"/>
    </location>
</feature>
<dbReference type="EMBL" id="CADCTC010000117">
    <property type="protein sequence ID" value="CAA9246509.1"/>
    <property type="molecule type" value="Genomic_DNA"/>
</dbReference>
<sequence length="263" mass="29817">MACVRCGNTDTRRDGRTHLGGQRWRCGACRRRFTARSASAFSGRRLPNDVIALAVRRYARFRLSYADAAEWLAERGFAVDRTAVYRWVQRFLPLFGEAARRHRKPVGRKWRVDETYCDFRGRQAYIYRAIDEDGQVVDACFSERGNAAAAQVLFERALAETEVTSVRVTTDKAKCYPPALRAVLPGVEHRRSKYLNNGLERDHSHLKQRLYPMRGFKRGTSADTLARGHALIRNLRGGFSSLTGAVTPTLRLATAWPQLAQAI</sequence>
<dbReference type="InterPro" id="IPR052183">
    <property type="entry name" value="IS_Transposase"/>
</dbReference>
<keyword evidence="1" id="KW-0815">Transposition</keyword>
<evidence type="ECO:0000256" key="1">
    <source>
        <dbReference type="ARBA" id="ARBA00022578"/>
    </source>
</evidence>
<dbReference type="Pfam" id="PF13610">
    <property type="entry name" value="DDE_Tnp_IS240"/>
    <property type="match status" value="1"/>
</dbReference>
<accession>A0A6J4IAD2</accession>
<dbReference type="GO" id="GO:0032196">
    <property type="term" value="P:transposition"/>
    <property type="evidence" value="ECO:0007669"/>
    <property type="project" value="UniProtKB-KW"/>
</dbReference>
<evidence type="ECO:0000259" key="4">
    <source>
        <dbReference type="Pfam" id="PF13610"/>
    </source>
</evidence>
<dbReference type="PANTHER" id="PTHR35528">
    <property type="entry name" value="BLL1675 PROTEIN"/>
    <property type="match status" value="1"/>
</dbReference>
<dbReference type="GO" id="GO:0006310">
    <property type="term" value="P:DNA recombination"/>
    <property type="evidence" value="ECO:0007669"/>
    <property type="project" value="UniProtKB-KW"/>
</dbReference>
<protein>
    <recommendedName>
        <fullName evidence="4">DDE domain-containing protein</fullName>
    </recommendedName>
</protein>
<dbReference type="PANTHER" id="PTHR35528:SF3">
    <property type="entry name" value="BLL1675 PROTEIN"/>
    <property type="match status" value="1"/>
</dbReference>
<keyword evidence="3" id="KW-0233">DNA recombination</keyword>
<evidence type="ECO:0000256" key="3">
    <source>
        <dbReference type="ARBA" id="ARBA00023172"/>
    </source>
</evidence>
<evidence type="ECO:0000256" key="2">
    <source>
        <dbReference type="ARBA" id="ARBA00023125"/>
    </source>
</evidence>
<proteinExistence type="predicted"/>
<dbReference type="GO" id="GO:0003677">
    <property type="term" value="F:DNA binding"/>
    <property type="evidence" value="ECO:0007669"/>
    <property type="project" value="UniProtKB-KW"/>
</dbReference>
<organism evidence="5">
    <name type="scientific">uncultured Chloroflexota bacterium</name>
    <dbReference type="NCBI Taxonomy" id="166587"/>
    <lineage>
        <taxon>Bacteria</taxon>
        <taxon>Bacillati</taxon>
        <taxon>Chloroflexota</taxon>
        <taxon>environmental samples</taxon>
    </lineage>
</organism>
<reference evidence="5" key="1">
    <citation type="submission" date="2020-02" db="EMBL/GenBank/DDBJ databases">
        <authorList>
            <person name="Meier V. D."/>
        </authorList>
    </citation>
    <scope>NUCLEOTIDE SEQUENCE</scope>
    <source>
        <strain evidence="5">AVDCRST_MAG77</strain>
    </source>
</reference>
<dbReference type="AlphaFoldDB" id="A0A6J4IAD2"/>
<dbReference type="NCBIfam" id="NF033587">
    <property type="entry name" value="transpos_IS6"/>
    <property type="match status" value="1"/>
</dbReference>
<evidence type="ECO:0000313" key="5">
    <source>
        <dbReference type="EMBL" id="CAA9246509.1"/>
    </source>
</evidence>